<dbReference type="InterPro" id="IPR004101">
    <property type="entry name" value="Mur_ligase_C"/>
</dbReference>
<name>A0L5N3_MAGMM</name>
<evidence type="ECO:0000256" key="8">
    <source>
        <dbReference type="RuleBase" id="RU003664"/>
    </source>
</evidence>
<dbReference type="EMBL" id="CP000471">
    <property type="protein sequence ID" value="ABK43276.1"/>
    <property type="molecule type" value="Genomic_DNA"/>
</dbReference>
<dbReference type="HOGENOM" id="CLU_032540_0_0_5"/>
<feature type="domain" description="Mur ligase central" evidence="10">
    <location>
        <begin position="111"/>
        <end position="293"/>
    </location>
</feature>
<dbReference type="GO" id="GO:0051301">
    <property type="term" value="P:cell division"/>
    <property type="evidence" value="ECO:0007669"/>
    <property type="project" value="UniProtKB-KW"/>
</dbReference>
<dbReference type="Pfam" id="PF08245">
    <property type="entry name" value="Mur_ligase_M"/>
    <property type="match status" value="1"/>
</dbReference>
<dbReference type="GO" id="GO:0071555">
    <property type="term" value="P:cell wall organization"/>
    <property type="evidence" value="ECO:0007669"/>
    <property type="project" value="UniProtKB-KW"/>
</dbReference>
<evidence type="ECO:0000256" key="5">
    <source>
        <dbReference type="ARBA" id="ARBA00022741"/>
    </source>
</evidence>
<dbReference type="SUPFAM" id="SSF51984">
    <property type="entry name" value="MurCD N-terminal domain"/>
    <property type="match status" value="1"/>
</dbReference>
<dbReference type="SUPFAM" id="SSF53623">
    <property type="entry name" value="MurD-like peptide ligases, catalytic domain"/>
    <property type="match status" value="1"/>
</dbReference>
<evidence type="ECO:0000256" key="3">
    <source>
        <dbReference type="ARBA" id="ARBA00022490"/>
    </source>
</evidence>
<keyword evidence="7 8" id="KW-0573">Peptidoglycan synthesis</keyword>
<sequence length="454" mass="49018">MADLPARCVIGLGGSGMATVQFLAERQHELLAWDEGKPCPHHTPLAAMAGVTSRFAPLHGPTLAQFREIYLSPGVPRSHPAIQHAIAAGVPVINDIELLFRHSEQAAFVGITGTNGKSTVTTLVGLMLARLPGTTRTGGNLGDAALSLWQADVERYVLELSSFQLESIEGFHPEVAALLNLSDDHLDRYNGLQGYLRAKARIFQRQTQRDRAVINADDPALQPVRDILGHPSAPRVVPFSTQQVIKGGVYVQDGQLLDHRQMTQPAIPIMAIAEMRIQGRCNHANAAAAAAIALEAGASHADVRQVLRDFPGLPHRMAWVRRMDGVTYINDSKGTNVGAVLEAIPSFPEGVVLIAGGKAKKTDFSPLIPLLQKYVRHLILIGTATEEMAAMFQAVVPLQRATSMEDAVQIAQQVAQPGETVLLSPACASFDMFLNFEDRGRRFCQAVEALVAQA</sequence>
<dbReference type="InterPro" id="IPR005762">
    <property type="entry name" value="MurD"/>
</dbReference>
<evidence type="ECO:0000256" key="2">
    <source>
        <dbReference type="ARBA" id="ARBA00004752"/>
    </source>
</evidence>
<dbReference type="SUPFAM" id="SSF53244">
    <property type="entry name" value="MurD-like peptide ligases, peptide-binding domain"/>
    <property type="match status" value="1"/>
</dbReference>
<feature type="binding site" evidence="7">
    <location>
        <begin position="113"/>
        <end position="119"/>
    </location>
    <ligand>
        <name>ATP</name>
        <dbReference type="ChEBI" id="CHEBI:30616"/>
    </ligand>
</feature>
<dbReference type="UniPathway" id="UPA00219"/>
<comment type="subcellular location">
    <subcellularLocation>
        <location evidence="1 7 8">Cytoplasm</location>
    </subcellularLocation>
</comment>
<evidence type="ECO:0000259" key="10">
    <source>
        <dbReference type="Pfam" id="PF08245"/>
    </source>
</evidence>
<comment type="function">
    <text evidence="7 8">Cell wall formation. Catalyzes the addition of glutamate to the nucleotide precursor UDP-N-acetylmuramoyl-L-alanine (UMA).</text>
</comment>
<evidence type="ECO:0000256" key="1">
    <source>
        <dbReference type="ARBA" id="ARBA00004496"/>
    </source>
</evidence>
<gene>
    <name evidence="7" type="primary">murD</name>
    <name evidence="11" type="ordered locus">Mmc1_0755</name>
</gene>
<comment type="similarity">
    <text evidence="7">Belongs to the MurCDEF family.</text>
</comment>
<comment type="catalytic activity">
    <reaction evidence="7 8">
        <text>UDP-N-acetyl-alpha-D-muramoyl-L-alanine + D-glutamate + ATP = UDP-N-acetyl-alpha-D-muramoyl-L-alanyl-D-glutamate + ADP + phosphate + H(+)</text>
        <dbReference type="Rhea" id="RHEA:16429"/>
        <dbReference type="ChEBI" id="CHEBI:15378"/>
        <dbReference type="ChEBI" id="CHEBI:29986"/>
        <dbReference type="ChEBI" id="CHEBI:30616"/>
        <dbReference type="ChEBI" id="CHEBI:43474"/>
        <dbReference type="ChEBI" id="CHEBI:83898"/>
        <dbReference type="ChEBI" id="CHEBI:83900"/>
        <dbReference type="ChEBI" id="CHEBI:456216"/>
        <dbReference type="EC" id="6.3.2.9"/>
    </reaction>
</comment>
<keyword evidence="5 7" id="KW-0547">Nucleotide-binding</keyword>
<dbReference type="NCBIfam" id="TIGR01087">
    <property type="entry name" value="murD"/>
    <property type="match status" value="1"/>
</dbReference>
<keyword evidence="12" id="KW-1185">Reference proteome</keyword>
<comment type="pathway">
    <text evidence="2 7 8">Cell wall biogenesis; peptidoglycan biosynthesis.</text>
</comment>
<dbReference type="EC" id="6.3.2.9" evidence="7 8"/>
<dbReference type="Pfam" id="PF21799">
    <property type="entry name" value="MurD-like_N"/>
    <property type="match status" value="1"/>
</dbReference>
<keyword evidence="3 7" id="KW-0963">Cytoplasm</keyword>
<keyword evidence="6 7" id="KW-0067">ATP-binding</keyword>
<dbReference type="GO" id="GO:0005524">
    <property type="term" value="F:ATP binding"/>
    <property type="evidence" value="ECO:0007669"/>
    <property type="project" value="UniProtKB-UniRule"/>
</dbReference>
<dbReference type="InterPro" id="IPR036565">
    <property type="entry name" value="Mur-like_cat_sf"/>
</dbReference>
<dbReference type="RefSeq" id="WP_011712436.1">
    <property type="nucleotide sequence ID" value="NC_008576.1"/>
</dbReference>
<protein>
    <recommendedName>
        <fullName evidence="7 8">UDP-N-acetylmuramoylalanine--D-glutamate ligase</fullName>
        <ecNumber evidence="7 8">6.3.2.9</ecNumber>
    </recommendedName>
    <alternativeName>
        <fullName evidence="7">D-glutamic acid-adding enzyme</fullName>
    </alternativeName>
    <alternativeName>
        <fullName evidence="7">UDP-N-acetylmuramoyl-L-alanyl-D-glutamate synthetase</fullName>
    </alternativeName>
</protein>
<dbReference type="InterPro" id="IPR036615">
    <property type="entry name" value="Mur_ligase_C_dom_sf"/>
</dbReference>
<dbReference type="Proteomes" id="UP000002586">
    <property type="component" value="Chromosome"/>
</dbReference>
<reference evidence="11 12" key="2">
    <citation type="journal article" date="2012" name="Int. J. Syst. Evol. Microbiol.">
        <title>Magnetococcus marinus gen. nov., sp. nov., a marine, magnetotactic bacterium that represents a novel lineage (Magnetococcaceae fam. nov.; Magnetococcales ord. nov.) at the base of the Alphaproteobacteria.</title>
        <authorList>
            <person name="Bazylinski D.A."/>
            <person name="Williams T.J."/>
            <person name="Lefevre C.T."/>
            <person name="Berg R.J."/>
            <person name="Zhang C.L."/>
            <person name="Bowser S.S."/>
            <person name="Dean A.J."/>
            <person name="Beveridge T.J."/>
        </authorList>
    </citation>
    <scope>NUCLEOTIDE SEQUENCE [LARGE SCALE GENOMIC DNA]</scope>
    <source>
        <strain evidence="12">ATCC BAA-1437 / JCM 17883 / MC-1</strain>
    </source>
</reference>
<keyword evidence="7 8" id="KW-0131">Cell cycle</keyword>
<dbReference type="Gene3D" id="3.40.1190.10">
    <property type="entry name" value="Mur-like, catalytic domain"/>
    <property type="match status" value="1"/>
</dbReference>
<dbReference type="KEGG" id="mgm:Mmc1_0755"/>
<keyword evidence="7 8" id="KW-0961">Cell wall biogenesis/degradation</keyword>
<organism evidence="11 12">
    <name type="scientific">Magnetococcus marinus (strain ATCC BAA-1437 / JCM 17883 / MC-1)</name>
    <dbReference type="NCBI Taxonomy" id="156889"/>
    <lineage>
        <taxon>Bacteria</taxon>
        <taxon>Pseudomonadati</taxon>
        <taxon>Pseudomonadota</taxon>
        <taxon>Magnetococcia</taxon>
        <taxon>Magnetococcales</taxon>
        <taxon>Magnetococcaceae</taxon>
        <taxon>Magnetococcus</taxon>
    </lineage>
</organism>
<dbReference type="PANTHER" id="PTHR43692:SF1">
    <property type="entry name" value="UDP-N-ACETYLMURAMOYLALANINE--D-GLUTAMATE LIGASE"/>
    <property type="match status" value="1"/>
</dbReference>
<dbReference type="Gene3D" id="3.40.50.720">
    <property type="entry name" value="NAD(P)-binding Rossmann-like Domain"/>
    <property type="match status" value="1"/>
</dbReference>
<accession>A0L5N3</accession>
<evidence type="ECO:0000313" key="12">
    <source>
        <dbReference type="Proteomes" id="UP000002586"/>
    </source>
</evidence>
<feature type="domain" description="Mur ligase C-terminal" evidence="9">
    <location>
        <begin position="315"/>
        <end position="427"/>
    </location>
</feature>
<keyword evidence="7 8" id="KW-0133">Cell shape</keyword>
<evidence type="ECO:0000313" key="11">
    <source>
        <dbReference type="EMBL" id="ABK43276.1"/>
    </source>
</evidence>
<dbReference type="GO" id="GO:0005737">
    <property type="term" value="C:cytoplasm"/>
    <property type="evidence" value="ECO:0007669"/>
    <property type="project" value="UniProtKB-SubCell"/>
</dbReference>
<evidence type="ECO:0000256" key="6">
    <source>
        <dbReference type="ARBA" id="ARBA00022840"/>
    </source>
</evidence>
<dbReference type="PANTHER" id="PTHR43692">
    <property type="entry name" value="UDP-N-ACETYLMURAMOYLALANINE--D-GLUTAMATE LIGASE"/>
    <property type="match status" value="1"/>
</dbReference>
<dbReference type="STRING" id="156889.Mmc1_0755"/>
<dbReference type="GO" id="GO:0008764">
    <property type="term" value="F:UDP-N-acetylmuramoylalanine-D-glutamate ligase activity"/>
    <property type="evidence" value="ECO:0007669"/>
    <property type="project" value="UniProtKB-UniRule"/>
</dbReference>
<reference evidence="12" key="1">
    <citation type="journal article" date="2009" name="Appl. Environ. Microbiol.">
        <title>Complete genome sequence of the chemolithoautotrophic marine magnetotactic coccus strain MC-1.</title>
        <authorList>
            <person name="Schubbe S."/>
            <person name="Williams T.J."/>
            <person name="Xie G."/>
            <person name="Kiss H.E."/>
            <person name="Brettin T.S."/>
            <person name="Martinez D."/>
            <person name="Ross C.A."/>
            <person name="Schuler D."/>
            <person name="Cox B.L."/>
            <person name="Nealson K.H."/>
            <person name="Bazylinski D.A."/>
        </authorList>
    </citation>
    <scope>NUCLEOTIDE SEQUENCE [LARGE SCALE GENOMIC DNA]</scope>
    <source>
        <strain evidence="12">ATCC BAA-1437 / JCM 17883 / MC-1</strain>
    </source>
</reference>
<keyword evidence="4 7" id="KW-0436">Ligase</keyword>
<dbReference type="GO" id="GO:0009252">
    <property type="term" value="P:peptidoglycan biosynthetic process"/>
    <property type="evidence" value="ECO:0007669"/>
    <property type="project" value="UniProtKB-UniRule"/>
</dbReference>
<evidence type="ECO:0000256" key="7">
    <source>
        <dbReference type="HAMAP-Rule" id="MF_00639"/>
    </source>
</evidence>
<dbReference type="InterPro" id="IPR013221">
    <property type="entry name" value="Mur_ligase_cen"/>
</dbReference>
<dbReference type="Gene3D" id="3.90.190.20">
    <property type="entry name" value="Mur ligase, C-terminal domain"/>
    <property type="match status" value="1"/>
</dbReference>
<dbReference type="GO" id="GO:0008360">
    <property type="term" value="P:regulation of cell shape"/>
    <property type="evidence" value="ECO:0007669"/>
    <property type="project" value="UniProtKB-KW"/>
</dbReference>
<dbReference type="eggNOG" id="COG0771">
    <property type="taxonomic scope" value="Bacteria"/>
</dbReference>
<dbReference type="Pfam" id="PF02875">
    <property type="entry name" value="Mur_ligase_C"/>
    <property type="match status" value="1"/>
</dbReference>
<dbReference type="OrthoDB" id="9809796at2"/>
<dbReference type="AlphaFoldDB" id="A0L5N3"/>
<keyword evidence="7 8" id="KW-0132">Cell division</keyword>
<evidence type="ECO:0000256" key="4">
    <source>
        <dbReference type="ARBA" id="ARBA00022598"/>
    </source>
</evidence>
<dbReference type="HAMAP" id="MF_00639">
    <property type="entry name" value="MurD"/>
    <property type="match status" value="1"/>
</dbReference>
<evidence type="ECO:0000259" key="9">
    <source>
        <dbReference type="Pfam" id="PF02875"/>
    </source>
</evidence>
<proteinExistence type="inferred from homology"/>